<proteinExistence type="predicted"/>
<evidence type="ECO:0000313" key="2">
    <source>
        <dbReference type="EMBL" id="MFC4559390.1"/>
    </source>
</evidence>
<keyword evidence="1" id="KW-0812">Transmembrane</keyword>
<keyword evidence="3" id="KW-1185">Reference proteome</keyword>
<evidence type="ECO:0000313" key="3">
    <source>
        <dbReference type="Proteomes" id="UP001595989"/>
    </source>
</evidence>
<dbReference type="EMBL" id="JBHSFU010000008">
    <property type="protein sequence ID" value="MFC4559390.1"/>
    <property type="molecule type" value="Genomic_DNA"/>
</dbReference>
<name>A0ABV9DKN9_9BACI</name>
<protein>
    <submittedName>
        <fullName evidence="2">Uncharacterized protein</fullName>
    </submittedName>
</protein>
<feature type="transmembrane region" description="Helical" evidence="1">
    <location>
        <begin position="18"/>
        <end position="40"/>
    </location>
</feature>
<dbReference type="RefSeq" id="WP_390297439.1">
    <property type="nucleotide sequence ID" value="NZ_JBHSFU010000008.1"/>
</dbReference>
<keyword evidence="1" id="KW-1133">Transmembrane helix</keyword>
<reference evidence="3" key="1">
    <citation type="journal article" date="2019" name="Int. J. Syst. Evol. Microbiol.">
        <title>The Global Catalogue of Microorganisms (GCM) 10K type strain sequencing project: providing services to taxonomists for standard genome sequencing and annotation.</title>
        <authorList>
            <consortium name="The Broad Institute Genomics Platform"/>
            <consortium name="The Broad Institute Genome Sequencing Center for Infectious Disease"/>
            <person name="Wu L."/>
            <person name="Ma J."/>
        </authorList>
    </citation>
    <scope>NUCLEOTIDE SEQUENCE [LARGE SCALE GENOMIC DNA]</scope>
    <source>
        <strain evidence="3">CGMCC 4.7426</strain>
    </source>
</reference>
<dbReference type="Proteomes" id="UP001595989">
    <property type="component" value="Unassembled WGS sequence"/>
</dbReference>
<organism evidence="2 3">
    <name type="scientific">Virgibacillus kekensis</name>
    <dbReference type="NCBI Taxonomy" id="202261"/>
    <lineage>
        <taxon>Bacteria</taxon>
        <taxon>Bacillati</taxon>
        <taxon>Bacillota</taxon>
        <taxon>Bacilli</taxon>
        <taxon>Bacillales</taxon>
        <taxon>Bacillaceae</taxon>
        <taxon>Virgibacillus</taxon>
    </lineage>
</organism>
<sequence>MKIKYANFELETSSDKEIAAVVGIATMGFGFLGSLVVILAKQKQLAPLCEKALELLINRNHDVVCIDPPYGSGTSNKE</sequence>
<evidence type="ECO:0000256" key="1">
    <source>
        <dbReference type="SAM" id="Phobius"/>
    </source>
</evidence>
<comment type="caution">
    <text evidence="2">The sequence shown here is derived from an EMBL/GenBank/DDBJ whole genome shotgun (WGS) entry which is preliminary data.</text>
</comment>
<keyword evidence="1" id="KW-0472">Membrane</keyword>
<accession>A0ABV9DKN9</accession>
<gene>
    <name evidence="2" type="ORF">ACFO3D_14425</name>
</gene>